<evidence type="ECO:0000259" key="3">
    <source>
        <dbReference type="Pfam" id="PF13406"/>
    </source>
</evidence>
<dbReference type="OrthoDB" id="9772911at2"/>
<dbReference type="Gene3D" id="1.10.8.350">
    <property type="entry name" value="Bacterial muramidase"/>
    <property type="match status" value="1"/>
</dbReference>
<evidence type="ECO:0000313" key="5">
    <source>
        <dbReference type="Proteomes" id="UP000255061"/>
    </source>
</evidence>
<dbReference type="GO" id="GO:0008933">
    <property type="term" value="F:peptidoglycan lytic transglycosylase activity"/>
    <property type="evidence" value="ECO:0007669"/>
    <property type="project" value="TreeGrafter"/>
</dbReference>
<dbReference type="FunFam" id="1.10.8.350:FF:000001">
    <property type="entry name" value="Lytic murein transglycosylase B"/>
    <property type="match status" value="1"/>
</dbReference>
<dbReference type="InterPro" id="IPR031304">
    <property type="entry name" value="SLT_2"/>
</dbReference>
<proteinExistence type="predicted"/>
<evidence type="ECO:0000256" key="2">
    <source>
        <dbReference type="SAM" id="SignalP"/>
    </source>
</evidence>
<evidence type="ECO:0000313" key="4">
    <source>
        <dbReference type="EMBL" id="SUI77509.1"/>
    </source>
</evidence>
<name>A0A1N6SPB1_9GAMM</name>
<protein>
    <submittedName>
        <fullName evidence="4">Membrane-bound lytic murein transglycosylase B</fullName>
        <ecNumber evidence="4">4.2.2.-</ecNumber>
    </submittedName>
</protein>
<reference evidence="4 5" key="1">
    <citation type="submission" date="2018-06" db="EMBL/GenBank/DDBJ databases">
        <authorList>
            <consortium name="Pathogen Informatics"/>
            <person name="Doyle S."/>
        </authorList>
    </citation>
    <scope>NUCLEOTIDE SEQUENCE [LARGE SCALE GENOMIC DNA]</scope>
    <source>
        <strain evidence="4 5">NCTC10736</strain>
    </source>
</reference>
<dbReference type="SUPFAM" id="SSF53955">
    <property type="entry name" value="Lysozyme-like"/>
    <property type="match status" value="1"/>
</dbReference>
<feature type="active site" evidence="1">
    <location>
        <position position="149"/>
    </location>
</feature>
<accession>A0A380AB39</accession>
<dbReference type="Gene3D" id="1.10.530.10">
    <property type="match status" value="1"/>
</dbReference>
<dbReference type="Proteomes" id="UP000255061">
    <property type="component" value="Unassembled WGS sequence"/>
</dbReference>
<feature type="signal peptide" evidence="2">
    <location>
        <begin position="1"/>
        <end position="22"/>
    </location>
</feature>
<feature type="domain" description="Transglycosylase SLT" evidence="3">
    <location>
        <begin position="59"/>
        <end position="348"/>
    </location>
</feature>
<feature type="chain" id="PRO_5030032207" evidence="2">
    <location>
        <begin position="23"/>
        <end position="358"/>
    </location>
</feature>
<dbReference type="AlphaFoldDB" id="A0A1N6SPB1"/>
<dbReference type="GO" id="GO:0009253">
    <property type="term" value="P:peptidoglycan catabolic process"/>
    <property type="evidence" value="ECO:0007669"/>
    <property type="project" value="TreeGrafter"/>
</dbReference>
<evidence type="ECO:0000256" key="1">
    <source>
        <dbReference type="PIRSR" id="PIRSR611757-1"/>
    </source>
</evidence>
<keyword evidence="4" id="KW-0456">Lyase</keyword>
<dbReference type="PANTHER" id="PTHR30163:SF9">
    <property type="entry name" value="MEMBRANE-BOUND LYTIC MUREIN TRANSGLYCOSYLASE B"/>
    <property type="match status" value="1"/>
</dbReference>
<dbReference type="InterPro" id="IPR023346">
    <property type="entry name" value="Lysozyme-like_dom_sf"/>
</dbReference>
<dbReference type="EMBL" id="UGYV01000001">
    <property type="protein sequence ID" value="SUI77509.1"/>
    <property type="molecule type" value="Genomic_DNA"/>
</dbReference>
<gene>
    <name evidence="4" type="primary">mltB_2</name>
    <name evidence="4" type="ORF">NCTC10736_02089</name>
</gene>
<dbReference type="InterPro" id="IPR011757">
    <property type="entry name" value="Lytic_transglycosylase_MltB"/>
</dbReference>
<dbReference type="CDD" id="cd13399">
    <property type="entry name" value="Slt35-like"/>
    <property type="match status" value="1"/>
</dbReference>
<dbReference type="EC" id="4.2.2.-" evidence="4"/>
<accession>A0A1N6SPB1</accession>
<organism evidence="4 5">
    <name type="scientific">Shewanella morhuae</name>
    <dbReference type="NCBI Taxonomy" id="365591"/>
    <lineage>
        <taxon>Bacteria</taxon>
        <taxon>Pseudomonadati</taxon>
        <taxon>Pseudomonadota</taxon>
        <taxon>Gammaproteobacteria</taxon>
        <taxon>Alteromonadales</taxon>
        <taxon>Shewanellaceae</taxon>
        <taxon>Shewanella</taxon>
    </lineage>
</organism>
<dbReference type="Pfam" id="PF13406">
    <property type="entry name" value="SLT_2"/>
    <property type="match status" value="1"/>
</dbReference>
<dbReference type="STRING" id="365591.SAMN05421840_101111"/>
<keyword evidence="2" id="KW-0732">Signal</keyword>
<dbReference type="RefSeq" id="WP_076496374.1">
    <property type="nucleotide sequence ID" value="NZ_BPFE01000052.1"/>
</dbReference>
<sequence length="358" mass="40348">MPILRAYLAPLGLFCVSSCLVACTTAHEPTPPKTALTSTPTVIEAVNTPAPMIPELLKEEFVQAQIKQGFTRTEVLTFLNKAKYNQGVIDAMTRPWEAKPWHVYYPIFLTEKRLDAGLAFWKKHEKTIAKAAAKYQVDPQIIVAIIGIETFYGQYMGNYPVIDALYTLGFHYPPRATFFRKEFGELMALVKEEHLDINNLKGSYAGAMGYGQFIPSSYRHYAVDFDNSGNRNLLQSPEDAIGSVANYFHQHGWQANAPVALPLVNNSKTAPKAKVWAGEKLNYKVANILTPTLALADSRDIDISQKALLIELEQADHSDYWLGLNNFYVITRYNRSPLYSMAVYQFSQQLKEQHATQK</sequence>
<dbReference type="NCBIfam" id="TIGR02282">
    <property type="entry name" value="MltB"/>
    <property type="match status" value="1"/>
</dbReference>
<dbReference type="InterPro" id="IPR043426">
    <property type="entry name" value="MltB-like"/>
</dbReference>
<dbReference type="PANTHER" id="PTHR30163">
    <property type="entry name" value="MEMBRANE-BOUND LYTIC MUREIN TRANSGLYCOSYLASE B"/>
    <property type="match status" value="1"/>
</dbReference>